<dbReference type="Proteomes" id="UP000182764">
    <property type="component" value="Unassembled WGS sequence"/>
</dbReference>
<name>A0A1H7XUD2_9STRE</name>
<dbReference type="Proteomes" id="UP000503130">
    <property type="component" value="Chromosome"/>
</dbReference>
<dbReference type="Gene3D" id="1.10.246.150">
    <property type="match status" value="1"/>
</dbReference>
<dbReference type="EMBL" id="CP050959">
    <property type="protein sequence ID" value="QIX74492.1"/>
    <property type="molecule type" value="Genomic_DNA"/>
</dbReference>
<accession>A0A1H7XUD2</accession>
<proteinExistence type="predicted"/>
<organism evidence="2 3">
    <name type="scientific">Streptococcus gallolyticus</name>
    <dbReference type="NCBI Taxonomy" id="315405"/>
    <lineage>
        <taxon>Bacteria</taxon>
        <taxon>Bacillati</taxon>
        <taxon>Bacillota</taxon>
        <taxon>Bacilli</taxon>
        <taxon>Lactobacillales</taxon>
        <taxon>Streptococcaceae</taxon>
        <taxon>Streptococcus</taxon>
    </lineage>
</organism>
<gene>
    <name evidence="1" type="ORF">FOB74_08635</name>
    <name evidence="2" type="ORF">SAMN04487839_11832</name>
</gene>
<evidence type="ECO:0000313" key="1">
    <source>
        <dbReference type="EMBL" id="QIX74492.1"/>
    </source>
</evidence>
<sequence length="116" mass="12715">MNNLETLQTLTGESDSKLLSPLLLRAKNIILTMTNRTKLIPVLEGLQLELALELYNKQGSEGESSRSEGGVSVSYKDGVSETLKASINQYRLAKVGGYAFEKEQTETVSTEETSDD</sequence>
<dbReference type="InterPro" id="IPR053746">
    <property type="entry name" value="Viral_HT_Connector_Assembly"/>
</dbReference>
<evidence type="ECO:0000313" key="3">
    <source>
        <dbReference type="Proteomes" id="UP000182764"/>
    </source>
</evidence>
<dbReference type="RefSeq" id="WP_074596874.1">
    <property type="nucleotide sequence ID" value="NZ_CP050959.1"/>
</dbReference>
<protein>
    <submittedName>
        <fullName evidence="2">Phage gp6-like head-tail connector protein</fullName>
    </submittedName>
    <submittedName>
        <fullName evidence="1">Phage head-tail adapter protein</fullName>
    </submittedName>
</protein>
<dbReference type="EMBL" id="FOBM01000018">
    <property type="protein sequence ID" value="SEM36599.1"/>
    <property type="molecule type" value="Genomic_DNA"/>
</dbReference>
<reference evidence="2 3" key="1">
    <citation type="submission" date="2016-10" db="EMBL/GenBank/DDBJ databases">
        <authorList>
            <person name="de Groot N.N."/>
        </authorList>
    </citation>
    <scope>NUCLEOTIDE SEQUENCE [LARGE SCALE GENOMIC DNA]</scope>
    <source>
        <strain evidence="2 3">VTM1R29</strain>
    </source>
</reference>
<evidence type="ECO:0000313" key="2">
    <source>
        <dbReference type="EMBL" id="SEM36599.1"/>
    </source>
</evidence>
<reference evidence="1 4" key="2">
    <citation type="submission" date="2019-09" db="EMBL/GenBank/DDBJ databases">
        <title>FDA dAtabase for Regulatory Grade micrObial Sequences (FDA-ARGOS): Supporting development and validation of Infectious Disease Dx tests.</title>
        <authorList>
            <person name="Sciortino C."/>
            <person name="Tallon L."/>
            <person name="Sadzewicz L."/>
            <person name="Vavikolanu K."/>
            <person name="Mehta A."/>
            <person name="Aluvathingal J."/>
            <person name="Nadendla S."/>
            <person name="Nandy P."/>
            <person name="Geyer C."/>
            <person name="Yan Y."/>
            <person name="Sichtig H."/>
        </authorList>
    </citation>
    <scope>NUCLEOTIDE SEQUENCE [LARGE SCALE GENOMIC DNA]</scope>
    <source>
        <strain evidence="1 4">FDAARGOS_666</strain>
    </source>
</reference>
<evidence type="ECO:0000313" key="4">
    <source>
        <dbReference type="Proteomes" id="UP000503130"/>
    </source>
</evidence>
<dbReference type="AlphaFoldDB" id="A0A1H7XUD2"/>
<dbReference type="Pfam" id="PF05135">
    <property type="entry name" value="Phage_connect_1"/>
    <property type="match status" value="1"/>
</dbReference>
<dbReference type="InterPro" id="IPR021146">
    <property type="entry name" value="Phage_gp6-like_head-tail"/>
</dbReference>